<keyword evidence="2" id="KW-1133">Transmembrane helix</keyword>
<gene>
    <name evidence="3" type="ORF">AMETH_0455</name>
</gene>
<keyword evidence="2" id="KW-0472">Membrane</keyword>
<organism evidence="3 4">
    <name type="scientific">Amycolatopsis methanolica 239</name>
    <dbReference type="NCBI Taxonomy" id="1068978"/>
    <lineage>
        <taxon>Bacteria</taxon>
        <taxon>Bacillati</taxon>
        <taxon>Actinomycetota</taxon>
        <taxon>Actinomycetes</taxon>
        <taxon>Pseudonocardiales</taxon>
        <taxon>Pseudonocardiaceae</taxon>
        <taxon>Amycolatopsis</taxon>
        <taxon>Amycolatopsis methanolica group</taxon>
    </lineage>
</organism>
<dbReference type="AlphaFoldDB" id="A0A076MRV6"/>
<feature type="transmembrane region" description="Helical" evidence="2">
    <location>
        <begin position="12"/>
        <end position="31"/>
    </location>
</feature>
<dbReference type="KEGG" id="amq:AMETH_0455"/>
<dbReference type="PATRIC" id="fig|1068978.7.peg.480"/>
<sequence>MTEQARLNQPVRAVVALAEVLLAAVAVWGAFQLWQQGVHTVVVTLTDGTVLTSTRWVGSWMSGAIGLGVVAGILLVDAVREVLLAVRVKRRRKSREADHDEDDFGYFTGHLNQA</sequence>
<evidence type="ECO:0000313" key="4">
    <source>
        <dbReference type="Proteomes" id="UP000062973"/>
    </source>
</evidence>
<name>A0A076MRV6_AMYME</name>
<feature type="transmembrane region" description="Helical" evidence="2">
    <location>
        <begin position="60"/>
        <end position="86"/>
    </location>
</feature>
<dbReference type="eggNOG" id="ENOG502ZNYM">
    <property type="taxonomic scope" value="Bacteria"/>
</dbReference>
<keyword evidence="4" id="KW-1185">Reference proteome</keyword>
<protein>
    <submittedName>
        <fullName evidence="3">Uncharacterized protein</fullName>
    </submittedName>
</protein>
<dbReference type="Proteomes" id="UP000062973">
    <property type="component" value="Chromosome"/>
</dbReference>
<evidence type="ECO:0000256" key="1">
    <source>
        <dbReference type="SAM" id="MobiDB-lite"/>
    </source>
</evidence>
<dbReference type="STRING" id="1068978.AMETH_0455"/>
<reference evidence="3 4" key="1">
    <citation type="submission" date="2014-07" db="EMBL/GenBank/DDBJ databases">
        <title>Whole Genome Sequence of the Amycolatopsis methanolica 239.</title>
        <authorList>
            <person name="Tang B."/>
        </authorList>
    </citation>
    <scope>NUCLEOTIDE SEQUENCE [LARGE SCALE GENOMIC DNA]</scope>
    <source>
        <strain evidence="3 4">239</strain>
    </source>
</reference>
<dbReference type="HOGENOM" id="CLU_153016_0_0_11"/>
<keyword evidence="2" id="KW-0812">Transmembrane</keyword>
<dbReference type="EMBL" id="CP009110">
    <property type="protein sequence ID" value="AIJ20547.1"/>
    <property type="molecule type" value="Genomic_DNA"/>
</dbReference>
<accession>A0A076MRV6</accession>
<dbReference type="RefSeq" id="WP_017986413.1">
    <property type="nucleotide sequence ID" value="NZ_AQUL01000001.1"/>
</dbReference>
<feature type="region of interest" description="Disordered" evidence="1">
    <location>
        <begin position="91"/>
        <end position="114"/>
    </location>
</feature>
<evidence type="ECO:0000313" key="3">
    <source>
        <dbReference type="EMBL" id="AIJ20547.1"/>
    </source>
</evidence>
<proteinExistence type="predicted"/>
<evidence type="ECO:0000256" key="2">
    <source>
        <dbReference type="SAM" id="Phobius"/>
    </source>
</evidence>